<gene>
    <name evidence="1" type="ORF">G7078_07715</name>
</gene>
<name>A0A6G7ZP25_9SPHN</name>
<sequence>MKKWLKETWPGRVYRHWHDNAVFGWQHRRVRHAVARAFAATEPLALHRAIAVGGSWPDAQDERPLLFAACDAAYFRRFARYLAISSIVRSPGTRVHLHVYEPADDAIAEIEALNVRWPGRLTVSHEPAARNPYAGPSKFYFAAARFAISARLRETTAAPIMMIDADGLVVRDLLPGFAAFADAEAGFIHQSGSVAPYRQILASAIYLGRDGADFFTRLADAIGLALRDRGRYHVDQIAIHYALEYCAAHGRRIHEQDVDMRWSDSDFAPDALIWSTRGPRKVRFEELLATFKDLDVAG</sequence>
<organism evidence="1 2">
    <name type="scientific">Sphingomonas sinipercae</name>
    <dbReference type="NCBI Taxonomy" id="2714944"/>
    <lineage>
        <taxon>Bacteria</taxon>
        <taxon>Pseudomonadati</taxon>
        <taxon>Pseudomonadota</taxon>
        <taxon>Alphaproteobacteria</taxon>
        <taxon>Sphingomonadales</taxon>
        <taxon>Sphingomonadaceae</taxon>
        <taxon>Sphingomonas</taxon>
    </lineage>
</organism>
<dbReference type="EMBL" id="CP049871">
    <property type="protein sequence ID" value="QIL02678.1"/>
    <property type="molecule type" value="Genomic_DNA"/>
</dbReference>
<protein>
    <recommendedName>
        <fullName evidence="3">Glycosyl transferase</fullName>
    </recommendedName>
</protein>
<evidence type="ECO:0000313" key="1">
    <source>
        <dbReference type="EMBL" id="QIL02678.1"/>
    </source>
</evidence>
<keyword evidence="2" id="KW-1185">Reference proteome</keyword>
<dbReference type="RefSeq" id="WP_166094683.1">
    <property type="nucleotide sequence ID" value="NZ_CP049871.1"/>
</dbReference>
<proteinExistence type="predicted"/>
<dbReference type="AlphaFoldDB" id="A0A6G7ZP25"/>
<accession>A0A6G7ZP25</accession>
<evidence type="ECO:0000313" key="2">
    <source>
        <dbReference type="Proteomes" id="UP000502502"/>
    </source>
</evidence>
<evidence type="ECO:0008006" key="3">
    <source>
        <dbReference type="Google" id="ProtNLM"/>
    </source>
</evidence>
<reference evidence="1 2" key="1">
    <citation type="submission" date="2020-03" db="EMBL/GenBank/DDBJ databases">
        <title>Sphingomonas sp. nov., isolated from fish.</title>
        <authorList>
            <person name="Hyun D.-W."/>
            <person name="Bae J.-W."/>
        </authorList>
    </citation>
    <scope>NUCLEOTIDE SEQUENCE [LARGE SCALE GENOMIC DNA]</scope>
    <source>
        <strain evidence="1 2">HDW15C</strain>
    </source>
</reference>
<dbReference type="Proteomes" id="UP000502502">
    <property type="component" value="Chromosome"/>
</dbReference>
<dbReference type="KEGG" id="ssin:G7078_07715"/>